<reference evidence="1 2" key="1">
    <citation type="submission" date="2014-04" db="EMBL/GenBank/DDBJ databases">
        <authorList>
            <consortium name="DOE Joint Genome Institute"/>
            <person name="Kuo A."/>
            <person name="Martino E."/>
            <person name="Perotto S."/>
            <person name="Kohler A."/>
            <person name="Nagy L.G."/>
            <person name="Floudas D."/>
            <person name="Copeland A."/>
            <person name="Barry K.W."/>
            <person name="Cichocki N."/>
            <person name="Veneault-Fourrey C."/>
            <person name="LaButti K."/>
            <person name="Lindquist E.A."/>
            <person name="Lipzen A."/>
            <person name="Lundell T."/>
            <person name="Morin E."/>
            <person name="Murat C."/>
            <person name="Sun H."/>
            <person name="Tunlid A."/>
            <person name="Henrissat B."/>
            <person name="Grigoriev I.V."/>
            <person name="Hibbett D.S."/>
            <person name="Martin F."/>
            <person name="Nordberg H.P."/>
            <person name="Cantor M.N."/>
            <person name="Hua S.X."/>
        </authorList>
    </citation>
    <scope>NUCLEOTIDE SEQUENCE [LARGE SCALE GENOMIC DNA]</scope>
    <source>
        <strain evidence="1 2">Zn</strain>
    </source>
</reference>
<dbReference type="HOGENOM" id="CLU_073125_1_1_1"/>
<dbReference type="GO" id="GO:0016491">
    <property type="term" value="F:oxidoreductase activity"/>
    <property type="evidence" value="ECO:0007669"/>
    <property type="project" value="InterPro"/>
</dbReference>
<sequence length="114" mass="12753">MPAIKYTSTEQKLDMFQVAYGTSVVKDMQEKYAIIADKFPIWAIHSDCMAQHITWTALEAEGFGANLQHYNPPIDAGVQKAWNIPVDWELNAQHVFGTPTSGAGDKKSVIWVQD</sequence>
<name>A0A0C3GLS5_OIDMZ</name>
<gene>
    <name evidence="1" type="ORF">OIDMADRAFT_62502</name>
</gene>
<dbReference type="Proteomes" id="UP000054321">
    <property type="component" value="Unassembled WGS sequence"/>
</dbReference>
<dbReference type="EMBL" id="KN832925">
    <property type="protein sequence ID" value="KIM92524.1"/>
    <property type="molecule type" value="Genomic_DNA"/>
</dbReference>
<dbReference type="FunCoup" id="A0A0C3GLS5">
    <property type="interactions" value="38"/>
</dbReference>
<organism evidence="1 2">
    <name type="scientific">Oidiodendron maius (strain Zn)</name>
    <dbReference type="NCBI Taxonomy" id="913774"/>
    <lineage>
        <taxon>Eukaryota</taxon>
        <taxon>Fungi</taxon>
        <taxon>Dikarya</taxon>
        <taxon>Ascomycota</taxon>
        <taxon>Pezizomycotina</taxon>
        <taxon>Leotiomycetes</taxon>
        <taxon>Leotiomycetes incertae sedis</taxon>
        <taxon>Myxotrichaceae</taxon>
        <taxon>Oidiodendron</taxon>
    </lineage>
</organism>
<proteinExistence type="predicted"/>
<evidence type="ECO:0000313" key="2">
    <source>
        <dbReference type="Proteomes" id="UP000054321"/>
    </source>
</evidence>
<dbReference type="InterPro" id="IPR033877">
    <property type="entry name" value="Frm2/Hbn1"/>
</dbReference>
<protein>
    <submittedName>
        <fullName evidence="1">Uncharacterized protein</fullName>
    </submittedName>
</protein>
<evidence type="ECO:0000313" key="1">
    <source>
        <dbReference type="EMBL" id="KIM92524.1"/>
    </source>
</evidence>
<dbReference type="OrthoDB" id="2138173at2759"/>
<dbReference type="AlphaFoldDB" id="A0A0C3GLS5"/>
<dbReference type="InParanoid" id="A0A0C3GLS5"/>
<dbReference type="GO" id="GO:0034599">
    <property type="term" value="P:cellular response to oxidative stress"/>
    <property type="evidence" value="ECO:0007669"/>
    <property type="project" value="InterPro"/>
</dbReference>
<dbReference type="Gene3D" id="3.40.109.10">
    <property type="entry name" value="NADH Oxidase"/>
    <property type="match status" value="1"/>
</dbReference>
<accession>A0A0C3GLS5</accession>
<dbReference type="InterPro" id="IPR000415">
    <property type="entry name" value="Nitroreductase-like"/>
</dbReference>
<dbReference type="STRING" id="913774.A0A0C3GLS5"/>
<reference evidence="2" key="2">
    <citation type="submission" date="2015-01" db="EMBL/GenBank/DDBJ databases">
        <title>Evolutionary Origins and Diversification of the Mycorrhizal Mutualists.</title>
        <authorList>
            <consortium name="DOE Joint Genome Institute"/>
            <consortium name="Mycorrhizal Genomics Consortium"/>
            <person name="Kohler A."/>
            <person name="Kuo A."/>
            <person name="Nagy L.G."/>
            <person name="Floudas D."/>
            <person name="Copeland A."/>
            <person name="Barry K.W."/>
            <person name="Cichocki N."/>
            <person name="Veneault-Fourrey C."/>
            <person name="LaButti K."/>
            <person name="Lindquist E.A."/>
            <person name="Lipzen A."/>
            <person name="Lundell T."/>
            <person name="Morin E."/>
            <person name="Murat C."/>
            <person name="Riley R."/>
            <person name="Ohm R."/>
            <person name="Sun H."/>
            <person name="Tunlid A."/>
            <person name="Henrissat B."/>
            <person name="Grigoriev I.V."/>
            <person name="Hibbett D.S."/>
            <person name="Martin F."/>
        </authorList>
    </citation>
    <scope>NUCLEOTIDE SEQUENCE [LARGE SCALE GENOMIC DNA]</scope>
    <source>
        <strain evidence="2">Zn</strain>
    </source>
</reference>
<dbReference type="SUPFAM" id="SSF55469">
    <property type="entry name" value="FMN-dependent nitroreductase-like"/>
    <property type="match status" value="1"/>
</dbReference>
<keyword evidence="2" id="KW-1185">Reference proteome</keyword>
<dbReference type="PANTHER" id="PTHR43035:SF1">
    <property type="entry name" value="FATTY ACID REPRESSION MUTANT PROTEIN 2-RELATED"/>
    <property type="match status" value="1"/>
</dbReference>
<dbReference type="PANTHER" id="PTHR43035">
    <property type="entry name" value="FATTY ACID REPRESSION MUTANT PROTEIN 2-RELATED"/>
    <property type="match status" value="1"/>
</dbReference>